<protein>
    <submittedName>
        <fullName evidence="3">Uncharacterized protein</fullName>
    </submittedName>
</protein>
<sequence>MLKRLSTISLALVAMGLSSQLIAHGYHQQQSKKVYQHAPKVKQFAIKGHKGAKHWRRGRGHQHRPHHHHDHGHSYGHKHGHYHNDHGHRYYVEHAHSYCPTSRYRYSSVYGTYFIVGTGSYTTKVYVHNGQRYNYQPYNHHHYKHKKYKHRPSGKLQVTLGF</sequence>
<accession>A0A7X0JTQ6</accession>
<evidence type="ECO:0000256" key="2">
    <source>
        <dbReference type="SAM" id="SignalP"/>
    </source>
</evidence>
<reference evidence="3 4" key="1">
    <citation type="submission" date="2020-08" db="EMBL/GenBank/DDBJ databases">
        <title>Genomic Encyclopedia of Type Strains, Phase IV (KMG-IV): sequencing the most valuable type-strain genomes for metagenomic binning, comparative biology and taxonomic classification.</title>
        <authorList>
            <person name="Goeker M."/>
        </authorList>
    </citation>
    <scope>NUCLEOTIDE SEQUENCE [LARGE SCALE GENOMIC DNA]</scope>
    <source>
        <strain evidence="3 4">DSM 22368</strain>
    </source>
</reference>
<proteinExistence type="predicted"/>
<dbReference type="Proteomes" id="UP000528457">
    <property type="component" value="Unassembled WGS sequence"/>
</dbReference>
<organism evidence="3 4">
    <name type="scientific">Pseudoteredinibacter isoporae</name>
    <dbReference type="NCBI Taxonomy" id="570281"/>
    <lineage>
        <taxon>Bacteria</taxon>
        <taxon>Pseudomonadati</taxon>
        <taxon>Pseudomonadota</taxon>
        <taxon>Gammaproteobacteria</taxon>
        <taxon>Cellvibrionales</taxon>
        <taxon>Cellvibrionaceae</taxon>
        <taxon>Pseudoteredinibacter</taxon>
    </lineage>
</organism>
<evidence type="ECO:0000313" key="4">
    <source>
        <dbReference type="Proteomes" id="UP000528457"/>
    </source>
</evidence>
<feature type="signal peptide" evidence="2">
    <location>
        <begin position="1"/>
        <end position="23"/>
    </location>
</feature>
<evidence type="ECO:0000313" key="3">
    <source>
        <dbReference type="EMBL" id="MBB6522087.1"/>
    </source>
</evidence>
<evidence type="ECO:0000256" key="1">
    <source>
        <dbReference type="SAM" id="MobiDB-lite"/>
    </source>
</evidence>
<name>A0A7X0JTQ6_9GAMM</name>
<keyword evidence="2" id="KW-0732">Signal</keyword>
<gene>
    <name evidence="3" type="ORF">HNR48_002372</name>
</gene>
<dbReference type="AlphaFoldDB" id="A0A7X0JTQ6"/>
<feature type="chain" id="PRO_5031499243" evidence="2">
    <location>
        <begin position="24"/>
        <end position="162"/>
    </location>
</feature>
<comment type="caution">
    <text evidence="3">The sequence shown here is derived from an EMBL/GenBank/DDBJ whole genome shotgun (WGS) entry which is preliminary data.</text>
</comment>
<dbReference type="InParanoid" id="A0A7X0JTQ6"/>
<feature type="region of interest" description="Disordered" evidence="1">
    <location>
        <begin position="56"/>
        <end position="80"/>
    </location>
</feature>
<dbReference type="RefSeq" id="WP_166846821.1">
    <property type="nucleotide sequence ID" value="NZ_JAAONY010000002.1"/>
</dbReference>
<keyword evidence="4" id="KW-1185">Reference proteome</keyword>
<dbReference type="EMBL" id="JACHHT010000002">
    <property type="protein sequence ID" value="MBB6522087.1"/>
    <property type="molecule type" value="Genomic_DNA"/>
</dbReference>